<name>A0A3S5BSR7_9PLAT</name>
<dbReference type="Proteomes" id="UP000784294">
    <property type="component" value="Unassembled WGS sequence"/>
</dbReference>
<comment type="caution">
    <text evidence="2">The sequence shown here is derived from an EMBL/GenBank/DDBJ whole genome shotgun (WGS) entry which is preliminary data.</text>
</comment>
<evidence type="ECO:0000313" key="2">
    <source>
        <dbReference type="EMBL" id="VEL38019.1"/>
    </source>
</evidence>
<feature type="transmembrane region" description="Helical" evidence="1">
    <location>
        <begin position="45"/>
        <end position="63"/>
    </location>
</feature>
<sequence>MGCTASLKTRSRGRGQVGGLLLCPSSPALFGFILCSFVPPHPIRSLLSSLVGFWVFCSLFSIAPSYPLAGQSLGPDLETPPAIVTPV</sequence>
<accession>A0A3S5BSR7</accession>
<organism evidence="2 3">
    <name type="scientific">Protopolystoma xenopodis</name>
    <dbReference type="NCBI Taxonomy" id="117903"/>
    <lineage>
        <taxon>Eukaryota</taxon>
        <taxon>Metazoa</taxon>
        <taxon>Spiralia</taxon>
        <taxon>Lophotrochozoa</taxon>
        <taxon>Platyhelminthes</taxon>
        <taxon>Monogenea</taxon>
        <taxon>Polyopisthocotylea</taxon>
        <taxon>Polystomatidea</taxon>
        <taxon>Polystomatidae</taxon>
        <taxon>Protopolystoma</taxon>
    </lineage>
</organism>
<proteinExistence type="predicted"/>
<gene>
    <name evidence="2" type="ORF">PXEA_LOCUS31459</name>
</gene>
<protein>
    <submittedName>
        <fullName evidence="2">Uncharacterized protein</fullName>
    </submittedName>
</protein>
<evidence type="ECO:0000256" key="1">
    <source>
        <dbReference type="SAM" id="Phobius"/>
    </source>
</evidence>
<reference evidence="2" key="1">
    <citation type="submission" date="2018-11" db="EMBL/GenBank/DDBJ databases">
        <authorList>
            <consortium name="Pathogen Informatics"/>
        </authorList>
    </citation>
    <scope>NUCLEOTIDE SEQUENCE</scope>
</reference>
<keyword evidence="1" id="KW-0812">Transmembrane</keyword>
<evidence type="ECO:0000313" key="3">
    <source>
        <dbReference type="Proteomes" id="UP000784294"/>
    </source>
</evidence>
<dbReference type="EMBL" id="CAAALY010256629">
    <property type="protein sequence ID" value="VEL38019.1"/>
    <property type="molecule type" value="Genomic_DNA"/>
</dbReference>
<keyword evidence="1" id="KW-1133">Transmembrane helix</keyword>
<dbReference type="AlphaFoldDB" id="A0A3S5BSR7"/>
<feature type="transmembrane region" description="Helical" evidence="1">
    <location>
        <begin position="20"/>
        <end position="39"/>
    </location>
</feature>
<keyword evidence="1" id="KW-0472">Membrane</keyword>
<keyword evidence="3" id="KW-1185">Reference proteome</keyword>